<proteinExistence type="predicted"/>
<keyword evidence="3" id="KW-1133">Transmembrane helix</keyword>
<name>A0A8S4HGB5_PLAVI</name>
<dbReference type="Proteomes" id="UP000779233">
    <property type="component" value="Unassembled WGS sequence"/>
</dbReference>
<feature type="region of interest" description="Disordered" evidence="2">
    <location>
        <begin position="98"/>
        <end position="288"/>
    </location>
</feature>
<feature type="compositionally biased region" description="Polar residues" evidence="2">
    <location>
        <begin position="477"/>
        <end position="498"/>
    </location>
</feature>
<feature type="compositionally biased region" description="Polar residues" evidence="2">
    <location>
        <begin position="357"/>
        <end position="371"/>
    </location>
</feature>
<evidence type="ECO:0000256" key="3">
    <source>
        <dbReference type="SAM" id="Phobius"/>
    </source>
</evidence>
<feature type="coiled-coil region" evidence="1">
    <location>
        <begin position="541"/>
        <end position="568"/>
    </location>
</feature>
<feature type="compositionally biased region" description="Basic and acidic residues" evidence="2">
    <location>
        <begin position="98"/>
        <end position="128"/>
    </location>
</feature>
<feature type="region of interest" description="Disordered" evidence="2">
    <location>
        <begin position="330"/>
        <end position="391"/>
    </location>
</feature>
<reference evidence="4" key="1">
    <citation type="submission" date="2021-09" db="EMBL/GenBank/DDBJ databases">
        <authorList>
            <consortium name="Pathogen Informatics"/>
        </authorList>
    </citation>
    <scope>NUCLEOTIDE SEQUENCE</scope>
    <source>
        <strain evidence="4">PvW1</strain>
    </source>
</reference>
<dbReference type="EMBL" id="CAJZCX010000015">
    <property type="protein sequence ID" value="CAG9483830.1"/>
    <property type="molecule type" value="Genomic_DNA"/>
</dbReference>
<sequence length="583" mass="63727">MNTHTCLDKYEEVVEAIEDKIDQFNKQKYDGFEEWVKLNEHINIKKKDLDECYKRQFLTLHLNRSGKIRGFRDICAKNPRCPNNPAYRAEGPVKLQTKTEDTCGATKDCREKTKPAERQSEPKAKESKLQPGVDTKTPKTGTAEGKKLLQTGPPHAQGEESTQEQLIQQVPPVTNPSDDFAETHVDARESRANHASGKPKQLETQAESSPALEASAGHTDNSSSKNSSAEDTDQKGSSEALGLSSRGHQGNSYGGLSSDSNLAGLHVSGKHAEGQAHDNPGVTTETSDGAALALKAPASEVNGEGSPLIEEPNVAGTEGAIGQSAPVTANANSHNETVGDGGGDANNVIRSSDDNTHLSLSVTRRNSTGHNFSDRLASHAERSDKRSLPKVDSVSLQEVNYTRQGKVHQSEQCKKGNLPSQLEACQNPQLINPYNVHEQQQEQGEGYFPPYQDLAQLNHTCTVENIHPQGSDRSPIHETSQGTSVSARNCSSNFENTGETDNIGHGNMLYKEYILMSLIPLAIILSLTVLVKFTPLGMLFNNKKRKKRKDINAKLQRILQELSMARDQRSVPFSYSSFGYSSY</sequence>
<evidence type="ECO:0000256" key="2">
    <source>
        <dbReference type="SAM" id="MobiDB-lite"/>
    </source>
</evidence>
<feature type="compositionally biased region" description="Basic and acidic residues" evidence="2">
    <location>
        <begin position="372"/>
        <end position="389"/>
    </location>
</feature>
<feature type="compositionally biased region" description="Polar residues" evidence="2">
    <location>
        <begin position="159"/>
        <end position="177"/>
    </location>
</feature>
<evidence type="ECO:0000313" key="5">
    <source>
        <dbReference type="Proteomes" id="UP000779233"/>
    </source>
</evidence>
<feature type="compositionally biased region" description="Polar residues" evidence="2">
    <location>
        <begin position="246"/>
        <end position="261"/>
    </location>
</feature>
<organism evidence="4 5">
    <name type="scientific">Plasmodium vivax</name>
    <name type="common">malaria parasite P. vivax</name>
    <dbReference type="NCBI Taxonomy" id="5855"/>
    <lineage>
        <taxon>Eukaryota</taxon>
        <taxon>Sar</taxon>
        <taxon>Alveolata</taxon>
        <taxon>Apicomplexa</taxon>
        <taxon>Aconoidasida</taxon>
        <taxon>Haemosporida</taxon>
        <taxon>Plasmodiidae</taxon>
        <taxon>Plasmodium</taxon>
        <taxon>Plasmodium (Plasmodium)</taxon>
    </lineage>
</organism>
<dbReference type="AlphaFoldDB" id="A0A8S4HGB5"/>
<protein>
    <submittedName>
        <fullName evidence="4">(malaria parasite P. vivax) hypothetical protein</fullName>
    </submittedName>
</protein>
<evidence type="ECO:0000256" key="1">
    <source>
        <dbReference type="SAM" id="Coils"/>
    </source>
</evidence>
<feature type="compositionally biased region" description="Polar residues" evidence="2">
    <location>
        <begin position="218"/>
        <end position="229"/>
    </location>
</feature>
<evidence type="ECO:0000313" key="4">
    <source>
        <dbReference type="EMBL" id="CAG9483830.1"/>
    </source>
</evidence>
<keyword evidence="3" id="KW-0812">Transmembrane</keyword>
<comment type="caution">
    <text evidence="4">The sequence shown here is derived from an EMBL/GenBank/DDBJ whole genome shotgun (WGS) entry which is preliminary data.</text>
</comment>
<feature type="region of interest" description="Disordered" evidence="2">
    <location>
        <begin position="468"/>
        <end position="498"/>
    </location>
</feature>
<feature type="compositionally biased region" description="Basic and acidic residues" evidence="2">
    <location>
        <begin position="181"/>
        <end position="192"/>
    </location>
</feature>
<feature type="transmembrane region" description="Helical" evidence="3">
    <location>
        <begin position="513"/>
        <end position="540"/>
    </location>
</feature>
<keyword evidence="1" id="KW-0175">Coiled coil</keyword>
<gene>
    <name evidence="4" type="ORF">PVW1_020007700</name>
</gene>
<keyword evidence="3" id="KW-0472">Membrane</keyword>
<dbReference type="VEuPathDB" id="PlasmoDB:PVPAM_010013600"/>
<accession>A0A8S4HGB5</accession>